<keyword evidence="2" id="KW-1185">Reference proteome</keyword>
<evidence type="ECO:0000313" key="2">
    <source>
        <dbReference type="Proteomes" id="UP000324222"/>
    </source>
</evidence>
<dbReference type="AlphaFoldDB" id="A0A5B7K3Z9"/>
<gene>
    <name evidence="1" type="ORF">E2C01_095496</name>
</gene>
<evidence type="ECO:0000313" key="1">
    <source>
        <dbReference type="EMBL" id="MPD00048.1"/>
    </source>
</evidence>
<reference evidence="1 2" key="1">
    <citation type="submission" date="2019-05" db="EMBL/GenBank/DDBJ databases">
        <title>Another draft genome of Portunus trituberculatus and its Hox gene families provides insights of decapod evolution.</title>
        <authorList>
            <person name="Jeong J.-H."/>
            <person name="Song I."/>
            <person name="Kim S."/>
            <person name="Choi T."/>
            <person name="Kim D."/>
            <person name="Ryu S."/>
            <person name="Kim W."/>
        </authorList>
    </citation>
    <scope>NUCLEOTIDE SEQUENCE [LARGE SCALE GENOMIC DNA]</scope>
    <source>
        <tissue evidence="1">Muscle</tissue>
    </source>
</reference>
<accession>A0A5B7K3Z9</accession>
<comment type="caution">
    <text evidence="1">The sequence shown here is derived from an EMBL/GenBank/DDBJ whole genome shotgun (WGS) entry which is preliminary data.</text>
</comment>
<organism evidence="1 2">
    <name type="scientific">Portunus trituberculatus</name>
    <name type="common">Swimming crab</name>
    <name type="synonym">Neptunus trituberculatus</name>
    <dbReference type="NCBI Taxonomy" id="210409"/>
    <lineage>
        <taxon>Eukaryota</taxon>
        <taxon>Metazoa</taxon>
        <taxon>Ecdysozoa</taxon>
        <taxon>Arthropoda</taxon>
        <taxon>Crustacea</taxon>
        <taxon>Multicrustacea</taxon>
        <taxon>Malacostraca</taxon>
        <taxon>Eumalacostraca</taxon>
        <taxon>Eucarida</taxon>
        <taxon>Decapoda</taxon>
        <taxon>Pleocyemata</taxon>
        <taxon>Brachyura</taxon>
        <taxon>Eubrachyura</taxon>
        <taxon>Portunoidea</taxon>
        <taxon>Portunidae</taxon>
        <taxon>Portuninae</taxon>
        <taxon>Portunus</taxon>
    </lineage>
</organism>
<proteinExistence type="predicted"/>
<sequence>MRAGYKMRKCGWRRIMGTAAPS</sequence>
<dbReference type="EMBL" id="VSRR010121127">
    <property type="protein sequence ID" value="MPD00048.1"/>
    <property type="molecule type" value="Genomic_DNA"/>
</dbReference>
<name>A0A5B7K3Z9_PORTR</name>
<protein>
    <submittedName>
        <fullName evidence="1">Uncharacterized protein</fullName>
    </submittedName>
</protein>
<dbReference type="Proteomes" id="UP000324222">
    <property type="component" value="Unassembled WGS sequence"/>
</dbReference>